<dbReference type="AlphaFoldDB" id="A0A225V2G4"/>
<feature type="region of interest" description="Disordered" evidence="6">
    <location>
        <begin position="77"/>
        <end position="111"/>
    </location>
</feature>
<dbReference type="InterPro" id="IPR012337">
    <property type="entry name" value="RNaseH-like_sf"/>
</dbReference>
<dbReference type="InterPro" id="IPR052035">
    <property type="entry name" value="ZnF_BED_domain_contain"/>
</dbReference>
<dbReference type="EMBL" id="NBNE01008934">
    <property type="protein sequence ID" value="OWY98936.1"/>
    <property type="molecule type" value="Genomic_DNA"/>
</dbReference>
<evidence type="ECO:0000256" key="5">
    <source>
        <dbReference type="ARBA" id="ARBA00023242"/>
    </source>
</evidence>
<keyword evidence="4" id="KW-0862">Zinc</keyword>
<dbReference type="GO" id="GO:0005634">
    <property type="term" value="C:nucleus"/>
    <property type="evidence" value="ECO:0007669"/>
    <property type="project" value="UniProtKB-SubCell"/>
</dbReference>
<gene>
    <name evidence="7" type="ORF">PHMEG_00030161</name>
</gene>
<dbReference type="GO" id="GO:0008270">
    <property type="term" value="F:zinc ion binding"/>
    <property type="evidence" value="ECO:0007669"/>
    <property type="project" value="UniProtKB-KW"/>
</dbReference>
<dbReference type="Proteomes" id="UP000198211">
    <property type="component" value="Unassembled WGS sequence"/>
</dbReference>
<keyword evidence="5" id="KW-0539">Nucleus</keyword>
<dbReference type="PANTHER" id="PTHR46481">
    <property type="entry name" value="ZINC FINGER BED DOMAIN-CONTAINING PROTEIN 4"/>
    <property type="match status" value="1"/>
</dbReference>
<dbReference type="OrthoDB" id="127633at2759"/>
<evidence type="ECO:0000313" key="7">
    <source>
        <dbReference type="EMBL" id="OWY98936.1"/>
    </source>
</evidence>
<dbReference type="PANTHER" id="PTHR46481:SF10">
    <property type="entry name" value="ZINC FINGER BED DOMAIN-CONTAINING PROTEIN 39"/>
    <property type="match status" value="1"/>
</dbReference>
<evidence type="ECO:0000313" key="8">
    <source>
        <dbReference type="Proteomes" id="UP000198211"/>
    </source>
</evidence>
<keyword evidence="2" id="KW-0479">Metal-binding</keyword>
<proteinExistence type="predicted"/>
<keyword evidence="8" id="KW-1185">Reference proteome</keyword>
<keyword evidence="3" id="KW-0863">Zinc-finger</keyword>
<evidence type="ECO:0000256" key="4">
    <source>
        <dbReference type="ARBA" id="ARBA00022833"/>
    </source>
</evidence>
<dbReference type="STRING" id="4795.A0A225V2G4"/>
<evidence type="ECO:0000256" key="2">
    <source>
        <dbReference type="ARBA" id="ARBA00022723"/>
    </source>
</evidence>
<comment type="caution">
    <text evidence="7">The sequence shown here is derived from an EMBL/GenBank/DDBJ whole genome shotgun (WGS) entry which is preliminary data.</text>
</comment>
<name>A0A225V2G4_9STRA</name>
<organism evidence="7 8">
    <name type="scientific">Phytophthora megakarya</name>
    <dbReference type="NCBI Taxonomy" id="4795"/>
    <lineage>
        <taxon>Eukaryota</taxon>
        <taxon>Sar</taxon>
        <taxon>Stramenopiles</taxon>
        <taxon>Oomycota</taxon>
        <taxon>Peronosporomycetes</taxon>
        <taxon>Peronosporales</taxon>
        <taxon>Peronosporaceae</taxon>
        <taxon>Phytophthora</taxon>
    </lineage>
</organism>
<evidence type="ECO:0000256" key="6">
    <source>
        <dbReference type="SAM" id="MobiDB-lite"/>
    </source>
</evidence>
<protein>
    <recommendedName>
        <fullName evidence="9">HAT C-terminal dimerisation domain-containing protein</fullName>
    </recommendedName>
</protein>
<comment type="subcellular location">
    <subcellularLocation>
        <location evidence="1">Nucleus</location>
    </subcellularLocation>
</comment>
<reference evidence="8" key="1">
    <citation type="submission" date="2017-03" db="EMBL/GenBank/DDBJ databases">
        <title>Phytopthora megakarya and P. palmivora, two closely related causual agents of cacao black pod achieved similar genome size and gene model numbers by different mechanisms.</title>
        <authorList>
            <person name="Ali S."/>
            <person name="Shao J."/>
            <person name="Larry D.J."/>
            <person name="Kronmiller B."/>
            <person name="Shen D."/>
            <person name="Strem M.D."/>
            <person name="Melnick R.L."/>
            <person name="Guiltinan M.J."/>
            <person name="Tyler B.M."/>
            <person name="Meinhardt L.W."/>
            <person name="Bailey B.A."/>
        </authorList>
    </citation>
    <scope>NUCLEOTIDE SEQUENCE [LARGE SCALE GENOMIC DNA]</scope>
    <source>
        <strain evidence="8">zdho120</strain>
    </source>
</reference>
<accession>A0A225V2G4</accession>
<feature type="compositionally biased region" description="Low complexity" evidence="6">
    <location>
        <begin position="88"/>
        <end position="107"/>
    </location>
</feature>
<evidence type="ECO:0000256" key="3">
    <source>
        <dbReference type="ARBA" id="ARBA00022771"/>
    </source>
</evidence>
<feature type="compositionally biased region" description="Polar residues" evidence="6">
    <location>
        <begin position="77"/>
        <end position="87"/>
    </location>
</feature>
<evidence type="ECO:0008006" key="9">
    <source>
        <dbReference type="Google" id="ProtNLM"/>
    </source>
</evidence>
<evidence type="ECO:0000256" key="1">
    <source>
        <dbReference type="ARBA" id="ARBA00004123"/>
    </source>
</evidence>
<dbReference type="SUPFAM" id="SSF53098">
    <property type="entry name" value="Ribonuclease H-like"/>
    <property type="match status" value="1"/>
</dbReference>
<sequence>MKCSFPDCINPDLIAMDPCSVCGRDVHHVCSNDLYDPGNIAVRLCSTMCVDKWKAKYKPALTDGTAKSTSELVGWSPETSLRHQASQDSASTVTESEEVSSSQSSADDTMDSNVRVDAFGIPLEVHHYRPLGKRDSVWDVAHVLSTPYAIGMDDDAEMYSHVCVLCALRLTSQPNTHDGAWEGALRKWGHTSNVKDHMVAIHSGHPIGKAEAEKRVKRARRHIEAALAEPIQSKSPRMMQFTRSDHVLTKKGVLQKLWGPTTNELNAHIARWLINDGLPYNTVVAEDFRRLMQRTTGNTDVTILSNGTYNDMLVASFVRYCEMTAQLLKVELQCAFKLPFLNLMHDLWPTGTEKKSAIGTSFSFIDNNWNFRHIALLVTIFSKTHESEVVKRKITSRILKLYGIDIGPMAQFLMSDTTPSARKVSKLFEDSVPVDCAMHALNLCLLYGLGMRENFETIYVVDPDTNVSTKTRRVCTLGGPFLEGAELVRKARGLNNYFSTPQRCDRLKEVQRFFGLPELSPMVDCDTRVASTVMLYQRTIVNYAAFRAYFQKCETYDDPAVYSALTLTDWFLMTELEAVTESLADLARIEVQRNDQVASELIVLLRFAVDRLNSSNFMVYELDTLRTPKTNVKTLSRRRVDVNSLSAEAQT</sequence>